<dbReference type="EC" id="2.4.1.17" evidence="3"/>
<evidence type="ECO:0000256" key="9">
    <source>
        <dbReference type="ARBA" id="ARBA00023136"/>
    </source>
</evidence>
<feature type="chain" id="PRO_5043383357" description="glucuronosyltransferase" evidence="12">
    <location>
        <begin position="21"/>
        <end position="528"/>
    </location>
</feature>
<dbReference type="GO" id="GO:0016020">
    <property type="term" value="C:membrane"/>
    <property type="evidence" value="ECO:0007669"/>
    <property type="project" value="UniProtKB-SubCell"/>
</dbReference>
<reference evidence="13" key="1">
    <citation type="submission" date="2023-10" db="EMBL/GenBank/DDBJ databases">
        <title>Genome assembly of Pristionchus species.</title>
        <authorList>
            <person name="Yoshida K."/>
            <person name="Sommer R.J."/>
        </authorList>
    </citation>
    <scope>NUCLEOTIDE SEQUENCE</scope>
    <source>
        <strain evidence="13">RS0144</strain>
    </source>
</reference>
<evidence type="ECO:0000256" key="6">
    <source>
        <dbReference type="ARBA" id="ARBA00022692"/>
    </source>
</evidence>
<dbReference type="InterPro" id="IPR002213">
    <property type="entry name" value="UDP_glucos_trans"/>
</dbReference>
<dbReference type="SUPFAM" id="SSF53756">
    <property type="entry name" value="UDP-Glycosyltransferase/glycogen phosphorylase"/>
    <property type="match status" value="1"/>
</dbReference>
<evidence type="ECO:0000256" key="8">
    <source>
        <dbReference type="ARBA" id="ARBA00022989"/>
    </source>
</evidence>
<evidence type="ECO:0000256" key="11">
    <source>
        <dbReference type="SAM" id="Phobius"/>
    </source>
</evidence>
<name>A0AAV5TXQ7_9BILA</name>
<keyword evidence="8 11" id="KW-1133">Transmembrane helix</keyword>
<comment type="caution">
    <text evidence="13">The sequence shown here is derived from an EMBL/GenBank/DDBJ whole genome shotgun (WGS) entry which is preliminary data.</text>
</comment>
<keyword evidence="4" id="KW-0328">Glycosyltransferase</keyword>
<dbReference type="AlphaFoldDB" id="A0AAV5TXQ7"/>
<proteinExistence type="inferred from homology"/>
<dbReference type="GO" id="GO:0015020">
    <property type="term" value="F:glucuronosyltransferase activity"/>
    <property type="evidence" value="ECO:0007669"/>
    <property type="project" value="UniProtKB-EC"/>
</dbReference>
<keyword evidence="7 12" id="KW-0732">Signal</keyword>
<feature type="signal peptide" evidence="12">
    <location>
        <begin position="1"/>
        <end position="20"/>
    </location>
</feature>
<evidence type="ECO:0000256" key="3">
    <source>
        <dbReference type="ARBA" id="ARBA00012544"/>
    </source>
</evidence>
<keyword evidence="5" id="KW-0808">Transferase</keyword>
<dbReference type="Pfam" id="PF00201">
    <property type="entry name" value="UDPGT"/>
    <property type="match status" value="1"/>
</dbReference>
<evidence type="ECO:0000256" key="10">
    <source>
        <dbReference type="ARBA" id="ARBA00047475"/>
    </source>
</evidence>
<evidence type="ECO:0000256" key="7">
    <source>
        <dbReference type="ARBA" id="ARBA00022729"/>
    </source>
</evidence>
<dbReference type="EMBL" id="BTSX01000005">
    <property type="protein sequence ID" value="GMS99256.1"/>
    <property type="molecule type" value="Genomic_DNA"/>
</dbReference>
<gene>
    <name evidence="13" type="ORF">PENTCL1PPCAC_21431</name>
</gene>
<dbReference type="PANTHER" id="PTHR48043:SF23">
    <property type="entry name" value="UDP-GLUCURONOSYLTRANSFERASE"/>
    <property type="match status" value="1"/>
</dbReference>
<keyword evidence="14" id="KW-1185">Reference proteome</keyword>
<feature type="transmembrane region" description="Helical" evidence="11">
    <location>
        <begin position="494"/>
        <end position="517"/>
    </location>
</feature>
<evidence type="ECO:0000313" key="13">
    <source>
        <dbReference type="EMBL" id="GMS99256.1"/>
    </source>
</evidence>
<protein>
    <recommendedName>
        <fullName evidence="3">glucuronosyltransferase</fullName>
        <ecNumber evidence="3">2.4.1.17</ecNumber>
    </recommendedName>
</protein>
<evidence type="ECO:0000256" key="12">
    <source>
        <dbReference type="SAM" id="SignalP"/>
    </source>
</evidence>
<accession>A0AAV5TXQ7</accession>
<sequence length="528" mass="59058">MKCSIVSLLFIFSLPNHTSAYKILVYNSKFGHSNVNFYGSIADILVDAGHDVTSLMTEIDPSCTNGTVKSKVILVPQTAAAKKIINILHSAEVNWFEMDALDPLQLLSDRPYADQFVHQCAGVLKETALLERLNNEKFDVMIAENFDMCGIGLVPLIRPKALINGAASAPLPFMNSEFGLPLSLSTNPSVANSHLDVHSFLSRLKNIYAEALGYNFFVPSRTLVQQLFREKFGPDYPSLTEISSRAAYTIINSEPLLEFATPILNRIVYVGGLGAREPKPLDQDLDEILSFRPRTVLISFGSIVAAHELDDNIKLSILETVSRFPDVTFIWKYERPDDHFALKAKSEAPNLHLIRWIPQNDLLADRRLNSFVTHAGMGSTQELALRGKPGLFIPIFGDQMRNAGMMERSGVGKVFDKRDLGDSTKLTAAIKDLLENQSYRMNAERLAAMIAKKPFSAQEQLVKVVEFVAEFGPSPALRPQSYDMNWIEYSNFDIIIVSIALSTLFVFATVKLIFWIFRKLISTKEKQD</sequence>
<comment type="catalytic activity">
    <reaction evidence="10">
        <text>glucuronate acceptor + UDP-alpha-D-glucuronate = acceptor beta-D-glucuronoside + UDP + H(+)</text>
        <dbReference type="Rhea" id="RHEA:21032"/>
        <dbReference type="ChEBI" id="CHEBI:15378"/>
        <dbReference type="ChEBI" id="CHEBI:58052"/>
        <dbReference type="ChEBI" id="CHEBI:58223"/>
        <dbReference type="ChEBI" id="CHEBI:132367"/>
        <dbReference type="ChEBI" id="CHEBI:132368"/>
        <dbReference type="EC" id="2.4.1.17"/>
    </reaction>
</comment>
<comment type="similarity">
    <text evidence="2">Belongs to the UDP-glycosyltransferase family.</text>
</comment>
<dbReference type="InterPro" id="IPR050271">
    <property type="entry name" value="UDP-glycosyltransferase"/>
</dbReference>
<evidence type="ECO:0000256" key="2">
    <source>
        <dbReference type="ARBA" id="ARBA00009995"/>
    </source>
</evidence>
<dbReference type="PANTHER" id="PTHR48043">
    <property type="entry name" value="EG:EG0003.4 PROTEIN-RELATED"/>
    <property type="match status" value="1"/>
</dbReference>
<keyword evidence="9 11" id="KW-0472">Membrane</keyword>
<evidence type="ECO:0000256" key="4">
    <source>
        <dbReference type="ARBA" id="ARBA00022676"/>
    </source>
</evidence>
<comment type="subcellular location">
    <subcellularLocation>
        <location evidence="1">Membrane</location>
        <topology evidence="1">Single-pass membrane protein</topology>
    </subcellularLocation>
</comment>
<evidence type="ECO:0000256" key="1">
    <source>
        <dbReference type="ARBA" id="ARBA00004167"/>
    </source>
</evidence>
<evidence type="ECO:0000313" key="14">
    <source>
        <dbReference type="Proteomes" id="UP001432027"/>
    </source>
</evidence>
<dbReference type="Proteomes" id="UP001432027">
    <property type="component" value="Unassembled WGS sequence"/>
</dbReference>
<keyword evidence="6 11" id="KW-0812">Transmembrane</keyword>
<dbReference type="Gene3D" id="3.40.50.2000">
    <property type="entry name" value="Glycogen Phosphorylase B"/>
    <property type="match status" value="1"/>
</dbReference>
<dbReference type="CDD" id="cd03784">
    <property type="entry name" value="GT1_Gtf-like"/>
    <property type="match status" value="1"/>
</dbReference>
<dbReference type="FunFam" id="3.40.50.2000:FF:000038">
    <property type="entry name" value="UDP-GlucuronosylTransferase"/>
    <property type="match status" value="1"/>
</dbReference>
<organism evidence="13 14">
    <name type="scientific">Pristionchus entomophagus</name>
    <dbReference type="NCBI Taxonomy" id="358040"/>
    <lineage>
        <taxon>Eukaryota</taxon>
        <taxon>Metazoa</taxon>
        <taxon>Ecdysozoa</taxon>
        <taxon>Nematoda</taxon>
        <taxon>Chromadorea</taxon>
        <taxon>Rhabditida</taxon>
        <taxon>Rhabditina</taxon>
        <taxon>Diplogasteromorpha</taxon>
        <taxon>Diplogasteroidea</taxon>
        <taxon>Neodiplogasteridae</taxon>
        <taxon>Pristionchus</taxon>
    </lineage>
</organism>
<evidence type="ECO:0000256" key="5">
    <source>
        <dbReference type="ARBA" id="ARBA00022679"/>
    </source>
</evidence>